<evidence type="ECO:0000313" key="7">
    <source>
        <dbReference type="EMBL" id="OIV38418.1"/>
    </source>
</evidence>
<dbReference type="InterPro" id="IPR030678">
    <property type="entry name" value="Peptide/Ni-bd"/>
</dbReference>
<dbReference type="InterPro" id="IPR039424">
    <property type="entry name" value="SBP_5"/>
</dbReference>
<keyword evidence="8" id="KW-1185">Reference proteome</keyword>
<evidence type="ECO:0000259" key="6">
    <source>
        <dbReference type="Pfam" id="PF00496"/>
    </source>
</evidence>
<dbReference type="SUPFAM" id="SSF53850">
    <property type="entry name" value="Periplasmic binding protein-like II"/>
    <property type="match status" value="1"/>
</dbReference>
<keyword evidence="3" id="KW-0813">Transport</keyword>
<gene>
    <name evidence="7" type="ORF">BIV57_05860</name>
</gene>
<proteinExistence type="inferred from homology"/>
<dbReference type="Gene3D" id="3.90.76.10">
    <property type="entry name" value="Dipeptide-binding Protein, Domain 1"/>
    <property type="match status" value="1"/>
</dbReference>
<comment type="similarity">
    <text evidence="2">Belongs to the bacterial solute-binding protein 5 family.</text>
</comment>
<name>A0A1J7CFE5_9ACTN</name>
<dbReference type="PIRSF" id="PIRSF002741">
    <property type="entry name" value="MppA"/>
    <property type="match status" value="1"/>
</dbReference>
<feature type="signal peptide" evidence="5">
    <location>
        <begin position="1"/>
        <end position="25"/>
    </location>
</feature>
<dbReference type="AlphaFoldDB" id="A0A1J7CFE5"/>
<evidence type="ECO:0000256" key="5">
    <source>
        <dbReference type="SAM" id="SignalP"/>
    </source>
</evidence>
<dbReference type="GO" id="GO:0042597">
    <property type="term" value="C:periplasmic space"/>
    <property type="evidence" value="ECO:0007669"/>
    <property type="project" value="UniProtKB-ARBA"/>
</dbReference>
<dbReference type="GO" id="GO:0030313">
    <property type="term" value="C:cell envelope"/>
    <property type="evidence" value="ECO:0007669"/>
    <property type="project" value="UniProtKB-SubCell"/>
</dbReference>
<dbReference type="STRING" id="1428644.BIV57_05860"/>
<dbReference type="Pfam" id="PF00496">
    <property type="entry name" value="SBP_bac_5"/>
    <property type="match status" value="1"/>
</dbReference>
<accession>A0A1J7CFE5</accession>
<sequence>MKTRTTLMSAAAVTAALALTLSACGSGSSGSTGAEGGKGGAVIVGTTDPITALDPANSYDVGSQTVIQNIFQTLLTMPAGQQKPVPEAAKSCAWKGTTTYTCTMQSGLKFSNGDPLTAQDVKFSFDRLLGIKSPTGPSSLFTSVKSVAAPNASTVTFTLGQADALFPDRLAHSGASIVDRKVFPKDKPLGNDKVIGSGPYAIEKYTAGQQVALKANPNYKGTVKLQNKQAVVEYFSQASAMKQAIEKGSINVAYRTFSPTDVKSLRGEAAKGVKVVEGTGSEKRYLVFNTKAAPGQQKAVRQAVASSIDRSAIAKNVYDDTVTPLYSMVGNGDPGQVEAYRTLYGAAPDKAKAAKFLKDAGVKTPVSITLNYTPTHYGPASADEYTEIQRQLQATGLFKVKLASTEWQQYLNSALKDHSFPAFQIGWVRDFPDPDNDLTTFFGKNAVVYTGYTSKPAEQAISAEEAQTDQSKRIPDLQKIQQIAAQDTPVIPLWQGKLIAVTRTGVSGTDQALDPMYFRLYELSAK</sequence>
<dbReference type="PANTHER" id="PTHR30290:SF10">
    <property type="entry name" value="PERIPLASMIC OLIGOPEPTIDE-BINDING PROTEIN-RELATED"/>
    <property type="match status" value="1"/>
</dbReference>
<evidence type="ECO:0000256" key="3">
    <source>
        <dbReference type="ARBA" id="ARBA00022448"/>
    </source>
</evidence>
<evidence type="ECO:0000313" key="8">
    <source>
        <dbReference type="Proteomes" id="UP000243342"/>
    </source>
</evidence>
<feature type="chain" id="PRO_5038446122" evidence="5">
    <location>
        <begin position="26"/>
        <end position="526"/>
    </location>
</feature>
<comment type="subcellular location">
    <subcellularLocation>
        <location evidence="1">Cell envelope</location>
    </subcellularLocation>
</comment>
<reference evidence="7 8" key="1">
    <citation type="submission" date="2016-10" db="EMBL/GenBank/DDBJ databases">
        <title>Genome sequence of Streptomyces gilvigriseus MUSC 26.</title>
        <authorList>
            <person name="Lee L.-H."/>
            <person name="Ser H.-L."/>
        </authorList>
    </citation>
    <scope>NUCLEOTIDE SEQUENCE [LARGE SCALE GENOMIC DNA]</scope>
    <source>
        <strain evidence="7 8">MUSC 26</strain>
    </source>
</reference>
<feature type="domain" description="Solute-binding protein family 5" evidence="6">
    <location>
        <begin position="83"/>
        <end position="445"/>
    </location>
</feature>
<dbReference type="RefSeq" id="WP_071655609.1">
    <property type="nucleotide sequence ID" value="NZ_MLCF01000022.1"/>
</dbReference>
<dbReference type="GO" id="GO:0043190">
    <property type="term" value="C:ATP-binding cassette (ABC) transporter complex"/>
    <property type="evidence" value="ECO:0007669"/>
    <property type="project" value="InterPro"/>
</dbReference>
<dbReference type="Gene3D" id="3.40.190.10">
    <property type="entry name" value="Periplasmic binding protein-like II"/>
    <property type="match status" value="1"/>
</dbReference>
<comment type="caution">
    <text evidence="7">The sequence shown here is derived from an EMBL/GenBank/DDBJ whole genome shotgun (WGS) entry which is preliminary data.</text>
</comment>
<organism evidence="7 8">
    <name type="scientific">Mangrovactinospora gilvigrisea</name>
    <dbReference type="NCBI Taxonomy" id="1428644"/>
    <lineage>
        <taxon>Bacteria</taxon>
        <taxon>Bacillati</taxon>
        <taxon>Actinomycetota</taxon>
        <taxon>Actinomycetes</taxon>
        <taxon>Kitasatosporales</taxon>
        <taxon>Streptomycetaceae</taxon>
        <taxon>Mangrovactinospora</taxon>
    </lineage>
</organism>
<evidence type="ECO:0000256" key="1">
    <source>
        <dbReference type="ARBA" id="ARBA00004196"/>
    </source>
</evidence>
<dbReference type="PROSITE" id="PS51257">
    <property type="entry name" value="PROKAR_LIPOPROTEIN"/>
    <property type="match status" value="1"/>
</dbReference>
<evidence type="ECO:0000256" key="4">
    <source>
        <dbReference type="ARBA" id="ARBA00022729"/>
    </source>
</evidence>
<dbReference type="Gene3D" id="3.10.105.10">
    <property type="entry name" value="Dipeptide-binding Protein, Domain 3"/>
    <property type="match status" value="1"/>
</dbReference>
<evidence type="ECO:0000256" key="2">
    <source>
        <dbReference type="ARBA" id="ARBA00005695"/>
    </source>
</evidence>
<dbReference type="EMBL" id="MLCF01000022">
    <property type="protein sequence ID" value="OIV38418.1"/>
    <property type="molecule type" value="Genomic_DNA"/>
</dbReference>
<dbReference type="GO" id="GO:0015833">
    <property type="term" value="P:peptide transport"/>
    <property type="evidence" value="ECO:0007669"/>
    <property type="project" value="TreeGrafter"/>
</dbReference>
<protein>
    <submittedName>
        <fullName evidence="7">ABC transporter substrate-binding protein</fullName>
    </submittedName>
</protein>
<dbReference type="GO" id="GO:1904680">
    <property type="term" value="F:peptide transmembrane transporter activity"/>
    <property type="evidence" value="ECO:0007669"/>
    <property type="project" value="TreeGrafter"/>
</dbReference>
<dbReference type="PANTHER" id="PTHR30290">
    <property type="entry name" value="PERIPLASMIC BINDING COMPONENT OF ABC TRANSPORTER"/>
    <property type="match status" value="1"/>
</dbReference>
<keyword evidence="4 5" id="KW-0732">Signal</keyword>
<dbReference type="OrthoDB" id="9801912at2"/>
<dbReference type="Proteomes" id="UP000243342">
    <property type="component" value="Unassembled WGS sequence"/>
</dbReference>
<dbReference type="InterPro" id="IPR000914">
    <property type="entry name" value="SBP_5_dom"/>
</dbReference>